<proteinExistence type="predicted"/>
<evidence type="ECO:0000313" key="3">
    <source>
        <dbReference type="WBParaSite" id="L893_g18790.t1"/>
    </source>
</evidence>
<dbReference type="AlphaFoldDB" id="A0A1I7YQH6"/>
<evidence type="ECO:0000313" key="2">
    <source>
        <dbReference type="Proteomes" id="UP000095287"/>
    </source>
</evidence>
<feature type="transmembrane region" description="Helical" evidence="1">
    <location>
        <begin position="86"/>
        <end position="108"/>
    </location>
</feature>
<keyword evidence="1" id="KW-0472">Membrane</keyword>
<sequence>MFVKVNKVIGPIHGECRFPGATLSRHRARAFCEDRFFDSYIFTQAPASSKVSRLNMQQYYRTQNTDLDELGCPKNVVLSKMQTGEIVTLMLGIFAILMTITIVVYYRYCKKNQYSTSRTVKMHQRHYVPR</sequence>
<keyword evidence="2" id="KW-1185">Reference proteome</keyword>
<protein>
    <submittedName>
        <fullName evidence="3">SRCR domain-containing protein</fullName>
    </submittedName>
</protein>
<organism evidence="2 3">
    <name type="scientific">Steinernema glaseri</name>
    <dbReference type="NCBI Taxonomy" id="37863"/>
    <lineage>
        <taxon>Eukaryota</taxon>
        <taxon>Metazoa</taxon>
        <taxon>Ecdysozoa</taxon>
        <taxon>Nematoda</taxon>
        <taxon>Chromadorea</taxon>
        <taxon>Rhabditida</taxon>
        <taxon>Tylenchina</taxon>
        <taxon>Panagrolaimomorpha</taxon>
        <taxon>Strongyloidoidea</taxon>
        <taxon>Steinernematidae</taxon>
        <taxon>Steinernema</taxon>
    </lineage>
</organism>
<name>A0A1I7YQH6_9BILA</name>
<reference evidence="3" key="1">
    <citation type="submission" date="2016-11" db="UniProtKB">
        <authorList>
            <consortium name="WormBaseParasite"/>
        </authorList>
    </citation>
    <scope>IDENTIFICATION</scope>
</reference>
<accession>A0A1I7YQH6</accession>
<keyword evidence="1" id="KW-1133">Transmembrane helix</keyword>
<dbReference type="Proteomes" id="UP000095287">
    <property type="component" value="Unplaced"/>
</dbReference>
<evidence type="ECO:0000256" key="1">
    <source>
        <dbReference type="SAM" id="Phobius"/>
    </source>
</evidence>
<keyword evidence="1" id="KW-0812">Transmembrane</keyword>
<dbReference type="WBParaSite" id="L893_g18790.t1">
    <property type="protein sequence ID" value="L893_g18790.t1"/>
    <property type="gene ID" value="L893_g18790"/>
</dbReference>